<evidence type="ECO:0000259" key="13">
    <source>
        <dbReference type="Pfam" id="PF07715"/>
    </source>
</evidence>
<protein>
    <submittedName>
        <fullName evidence="14">TonB-dependent receptor</fullName>
    </submittedName>
</protein>
<reference evidence="14 15" key="1">
    <citation type="submission" date="2022-04" db="EMBL/GenBank/DDBJ databases">
        <authorList>
            <person name="Huq M.A."/>
        </authorList>
    </citation>
    <scope>NUCLEOTIDE SEQUENCE [LARGE SCALE GENOMIC DNA]</scope>
    <source>
        <strain evidence="14 15">MAH-33</strain>
    </source>
</reference>
<evidence type="ECO:0000256" key="5">
    <source>
        <dbReference type="ARBA" id="ARBA00022692"/>
    </source>
</evidence>
<feature type="domain" description="TonB-dependent receptor plug" evidence="13">
    <location>
        <begin position="45"/>
        <end position="150"/>
    </location>
</feature>
<keyword evidence="10 11" id="KW-0998">Cell outer membrane</keyword>
<dbReference type="Gene3D" id="2.40.170.20">
    <property type="entry name" value="TonB-dependent receptor, beta-barrel domain"/>
    <property type="match status" value="1"/>
</dbReference>
<dbReference type="SUPFAM" id="SSF56935">
    <property type="entry name" value="Porins"/>
    <property type="match status" value="1"/>
</dbReference>
<evidence type="ECO:0000256" key="2">
    <source>
        <dbReference type="ARBA" id="ARBA00022448"/>
    </source>
</evidence>
<keyword evidence="9 11" id="KW-0472">Membrane</keyword>
<organism evidence="14 15">
    <name type="scientific">Sphingobium agri</name>
    <dbReference type="NCBI Taxonomy" id="2933566"/>
    <lineage>
        <taxon>Bacteria</taxon>
        <taxon>Pseudomonadati</taxon>
        <taxon>Pseudomonadota</taxon>
        <taxon>Alphaproteobacteria</taxon>
        <taxon>Sphingomonadales</taxon>
        <taxon>Sphingomonadaceae</taxon>
        <taxon>Sphingobium</taxon>
    </lineage>
</organism>
<proteinExistence type="inferred from homology"/>
<dbReference type="InterPro" id="IPR039426">
    <property type="entry name" value="TonB-dep_rcpt-like"/>
</dbReference>
<evidence type="ECO:0000313" key="15">
    <source>
        <dbReference type="Proteomes" id="UP001203512"/>
    </source>
</evidence>
<keyword evidence="5 11" id="KW-0812">Transmembrane</keyword>
<accession>A0ABT0DZY7</accession>
<evidence type="ECO:0000256" key="10">
    <source>
        <dbReference type="ARBA" id="ARBA00023237"/>
    </source>
</evidence>
<gene>
    <name evidence="14" type="ORF">MU848_13880</name>
</gene>
<dbReference type="PANTHER" id="PTHR32552">
    <property type="entry name" value="FERRICHROME IRON RECEPTOR-RELATED"/>
    <property type="match status" value="1"/>
</dbReference>
<keyword evidence="12" id="KW-0732">Signal</keyword>
<feature type="chain" id="PRO_5047017801" evidence="12">
    <location>
        <begin position="25"/>
        <end position="807"/>
    </location>
</feature>
<evidence type="ECO:0000256" key="11">
    <source>
        <dbReference type="PROSITE-ProRule" id="PRU01360"/>
    </source>
</evidence>
<keyword evidence="15" id="KW-1185">Reference proteome</keyword>
<keyword evidence="4" id="KW-0410">Iron transport</keyword>
<evidence type="ECO:0000256" key="3">
    <source>
        <dbReference type="ARBA" id="ARBA00022452"/>
    </source>
</evidence>
<evidence type="ECO:0000256" key="7">
    <source>
        <dbReference type="ARBA" id="ARBA00023065"/>
    </source>
</evidence>
<keyword evidence="2 11" id="KW-0813">Transport</keyword>
<evidence type="ECO:0000256" key="6">
    <source>
        <dbReference type="ARBA" id="ARBA00023004"/>
    </source>
</evidence>
<dbReference type="Proteomes" id="UP001203512">
    <property type="component" value="Unassembled WGS sequence"/>
</dbReference>
<name>A0ABT0DZY7_9SPHN</name>
<comment type="subcellular location">
    <subcellularLocation>
        <location evidence="1 11">Cell outer membrane</location>
        <topology evidence="1 11">Multi-pass membrane protein</topology>
    </subcellularLocation>
</comment>
<keyword evidence="14" id="KW-0675">Receptor</keyword>
<dbReference type="EMBL" id="JALKHS010000011">
    <property type="protein sequence ID" value="MCK0532673.1"/>
    <property type="molecule type" value="Genomic_DNA"/>
</dbReference>
<evidence type="ECO:0000313" key="14">
    <source>
        <dbReference type="EMBL" id="MCK0532673.1"/>
    </source>
</evidence>
<dbReference type="RefSeq" id="WP_247233430.1">
    <property type="nucleotide sequence ID" value="NZ_JALKHS010000011.1"/>
</dbReference>
<evidence type="ECO:0000256" key="12">
    <source>
        <dbReference type="SAM" id="SignalP"/>
    </source>
</evidence>
<keyword evidence="8" id="KW-0798">TonB box</keyword>
<keyword evidence="6" id="KW-0408">Iron</keyword>
<evidence type="ECO:0000256" key="4">
    <source>
        <dbReference type="ARBA" id="ARBA00022496"/>
    </source>
</evidence>
<dbReference type="PANTHER" id="PTHR32552:SF81">
    <property type="entry name" value="TONB-DEPENDENT OUTER MEMBRANE RECEPTOR"/>
    <property type="match status" value="1"/>
</dbReference>
<sequence length="807" mass="87103">MKKGNYVSGLLCGAALIVPAVAWAQDAADGGGEIVVTATREARSLQSVPMSVNVATGEQLQKLNIFDAKDVQQLAPGLEMTNTTGRNNSTTLRGISFDPDQGTDPAVQVYFNEIPTDAQTVYTALYDIKQIEVLRGPQGLLRGISAPAGAITISTARPSFDEIEGYAQATATTRDGFNVQGGVSLPFSDKVALRVAALVDGNRLNNVRNITTGERSRSRTQSARLTLGLRPTDNVTAYLTYQYLYADNFQPQQVIGTGNNSTFEAGPFFGGVLVPNTSVRSGPPLEADDYAAVSEGRVRNQNEGHIVNLAVDWDLGPATLSFVGAHQYTKLKTQRDLDVANAVPNYISNSTGSIPFKYDTVELRLATNNKEGFGGGIGVFYNKMGGTTRLNQPGDSFFFPLEPNDSLNTAGALPYLPIGTAIAVPVDRSVWSFNANANFRGGGLSIEGGIRYSIIKSVNSSQLTLSTPGNILACTGDPQVDAVSFGCLPATYPATEIIPDRFRRTKDTPITGGLTISYQLMPSMNIFASYGHSFRAGVVGVGLPDGLSDDLIVGQPEKTDAIEAGIKGSFAGRRLHYAVSVYYQKLNNFLNRFTNIYYESTIASPPTGFFDFNYNGDARIKGIEGSLDGRITRDWDFGISAAYTRARFKNALLPCNDFAGTGSPNQDGPATVRGPGNVSYCVSNGRLSDTPDFSLTANTEIRFPMDNVTPFLRGLFTYRPGFYSDRVDYNYRSRELLNLFVGVRAPDSSWEFTLFAKNALNQKRIANISLGNATVGTATPGLDYDSGYRLVNVTNPREFGLTGNFKF</sequence>
<keyword evidence="3 11" id="KW-1134">Transmembrane beta strand</keyword>
<dbReference type="InterPro" id="IPR012910">
    <property type="entry name" value="Plug_dom"/>
</dbReference>
<dbReference type="InterPro" id="IPR036942">
    <property type="entry name" value="Beta-barrel_TonB_sf"/>
</dbReference>
<evidence type="ECO:0000256" key="8">
    <source>
        <dbReference type="ARBA" id="ARBA00023077"/>
    </source>
</evidence>
<dbReference type="PROSITE" id="PS52016">
    <property type="entry name" value="TONB_DEPENDENT_REC_3"/>
    <property type="match status" value="1"/>
</dbReference>
<keyword evidence="7" id="KW-0406">Ion transport</keyword>
<dbReference type="Pfam" id="PF07715">
    <property type="entry name" value="Plug"/>
    <property type="match status" value="1"/>
</dbReference>
<comment type="caution">
    <text evidence="14">The sequence shown here is derived from an EMBL/GenBank/DDBJ whole genome shotgun (WGS) entry which is preliminary data.</text>
</comment>
<comment type="similarity">
    <text evidence="11">Belongs to the TonB-dependent receptor family.</text>
</comment>
<evidence type="ECO:0000256" key="1">
    <source>
        <dbReference type="ARBA" id="ARBA00004571"/>
    </source>
</evidence>
<feature type="signal peptide" evidence="12">
    <location>
        <begin position="1"/>
        <end position="24"/>
    </location>
</feature>
<evidence type="ECO:0000256" key="9">
    <source>
        <dbReference type="ARBA" id="ARBA00023136"/>
    </source>
</evidence>